<keyword evidence="5" id="KW-1185">Reference proteome</keyword>
<evidence type="ECO:0000259" key="3">
    <source>
        <dbReference type="PROSITE" id="PS50002"/>
    </source>
</evidence>
<sequence>NYDPLKTQPKKYAKSKYDFVARNNSELSVLKDDILEILDDRKQWWKVRNASGDSGFVPNNILDIVRPPESGLGRADPPYTHTIQ</sequence>
<reference evidence="4 5" key="1">
    <citation type="submission" date="2023-05" db="EMBL/GenBank/DDBJ databases">
        <title>B98-5 Cell Line De Novo Hybrid Assembly: An Optical Mapping Approach.</title>
        <authorList>
            <person name="Kananen K."/>
            <person name="Auerbach J.A."/>
            <person name="Kautto E."/>
            <person name="Blachly J.S."/>
        </authorList>
    </citation>
    <scope>NUCLEOTIDE SEQUENCE [LARGE SCALE GENOMIC DNA]</scope>
    <source>
        <strain evidence="4">B95-8</strain>
        <tissue evidence="4">Cell line</tissue>
    </source>
</reference>
<keyword evidence="4" id="KW-0418">Kinase</keyword>
<evidence type="ECO:0000313" key="4">
    <source>
        <dbReference type="EMBL" id="KAK2101286.1"/>
    </source>
</evidence>
<dbReference type="SUPFAM" id="SSF50044">
    <property type="entry name" value="SH3-domain"/>
    <property type="match status" value="1"/>
</dbReference>
<comment type="caution">
    <text evidence="4">The sequence shown here is derived from an EMBL/GenBank/DDBJ whole genome shotgun (WGS) entry which is preliminary data.</text>
</comment>
<dbReference type="SMART" id="SM00326">
    <property type="entry name" value="SH3"/>
    <property type="match status" value="1"/>
</dbReference>
<protein>
    <submittedName>
        <fullName evidence="4">Epidermal growth factor receptor kinase substrate 8</fullName>
    </submittedName>
</protein>
<dbReference type="Pfam" id="PF00018">
    <property type="entry name" value="SH3_1"/>
    <property type="match status" value="1"/>
</dbReference>
<keyword evidence="1 2" id="KW-0728">SH3 domain</keyword>
<dbReference type="PANTHER" id="PTHR12287">
    <property type="entry name" value="EPIDERMAL GROWTH FACTOR RECEPTOR KINASE SUBSTRATE EPS8-RELATED PROTEIN"/>
    <property type="match status" value="1"/>
</dbReference>
<organism evidence="4 5">
    <name type="scientific">Saguinus oedipus</name>
    <name type="common">Cotton-top tamarin</name>
    <name type="synonym">Oedipomidas oedipus</name>
    <dbReference type="NCBI Taxonomy" id="9490"/>
    <lineage>
        <taxon>Eukaryota</taxon>
        <taxon>Metazoa</taxon>
        <taxon>Chordata</taxon>
        <taxon>Craniata</taxon>
        <taxon>Vertebrata</taxon>
        <taxon>Euteleostomi</taxon>
        <taxon>Mammalia</taxon>
        <taxon>Eutheria</taxon>
        <taxon>Euarchontoglires</taxon>
        <taxon>Primates</taxon>
        <taxon>Haplorrhini</taxon>
        <taxon>Platyrrhini</taxon>
        <taxon>Cebidae</taxon>
        <taxon>Callitrichinae</taxon>
        <taxon>Saguinus</taxon>
    </lineage>
</organism>
<dbReference type="Gene3D" id="2.30.30.40">
    <property type="entry name" value="SH3 Domains"/>
    <property type="match status" value="1"/>
</dbReference>
<dbReference type="InterPro" id="IPR039801">
    <property type="entry name" value="EPS8-like"/>
</dbReference>
<dbReference type="GO" id="GO:0016301">
    <property type="term" value="F:kinase activity"/>
    <property type="evidence" value="ECO:0007669"/>
    <property type="project" value="UniProtKB-KW"/>
</dbReference>
<feature type="domain" description="SH3" evidence="3">
    <location>
        <begin position="8"/>
        <end position="67"/>
    </location>
</feature>
<dbReference type="InterPro" id="IPR001452">
    <property type="entry name" value="SH3_domain"/>
</dbReference>
<keyword evidence="4" id="KW-0675">Receptor</keyword>
<dbReference type="CDD" id="cd11764">
    <property type="entry name" value="SH3_Eps8"/>
    <property type="match status" value="1"/>
</dbReference>
<name>A0ABQ9UWR8_SAGOE</name>
<feature type="non-terminal residue" evidence="4">
    <location>
        <position position="84"/>
    </location>
</feature>
<gene>
    <name evidence="4" type="primary">EPS8_1</name>
    <name evidence="4" type="ORF">P7K49_018952</name>
</gene>
<evidence type="ECO:0000256" key="2">
    <source>
        <dbReference type="PROSITE-ProRule" id="PRU00192"/>
    </source>
</evidence>
<proteinExistence type="predicted"/>
<dbReference type="InterPro" id="IPR036028">
    <property type="entry name" value="SH3-like_dom_sf"/>
</dbReference>
<feature type="non-terminal residue" evidence="4">
    <location>
        <position position="1"/>
    </location>
</feature>
<dbReference type="PROSITE" id="PS50002">
    <property type="entry name" value="SH3"/>
    <property type="match status" value="1"/>
</dbReference>
<dbReference type="Proteomes" id="UP001266305">
    <property type="component" value="Unassembled WGS sequence"/>
</dbReference>
<dbReference type="PANTHER" id="PTHR12287:SF21">
    <property type="entry name" value="EPIDERMAL GROWTH FACTOR RECEPTOR KINASE SUBSTRATE 8"/>
    <property type="match status" value="1"/>
</dbReference>
<dbReference type="EMBL" id="JASSZA010000009">
    <property type="protein sequence ID" value="KAK2101286.1"/>
    <property type="molecule type" value="Genomic_DNA"/>
</dbReference>
<evidence type="ECO:0000256" key="1">
    <source>
        <dbReference type="ARBA" id="ARBA00022443"/>
    </source>
</evidence>
<dbReference type="InterPro" id="IPR035462">
    <property type="entry name" value="Eps8_SH3"/>
</dbReference>
<accession>A0ABQ9UWR8</accession>
<keyword evidence="4" id="KW-0808">Transferase</keyword>
<evidence type="ECO:0000313" key="5">
    <source>
        <dbReference type="Proteomes" id="UP001266305"/>
    </source>
</evidence>